<keyword evidence="4 7" id="KW-0408">Iron</keyword>
<dbReference type="InterPro" id="IPR000808">
    <property type="entry name" value="Mrp-like_CS"/>
</dbReference>
<dbReference type="Proteomes" id="UP000219020">
    <property type="component" value="Unassembled WGS sequence"/>
</dbReference>
<dbReference type="EMBL" id="NBYY01000030">
    <property type="protein sequence ID" value="PCS21781.1"/>
    <property type="molecule type" value="Genomic_DNA"/>
</dbReference>
<comment type="caution">
    <text evidence="8">The sequence shown here is derived from an EMBL/GenBank/DDBJ whole genome shotgun (WGS) entry which is preliminary data.</text>
</comment>
<dbReference type="GO" id="GO:0140663">
    <property type="term" value="F:ATP-dependent FeS chaperone activity"/>
    <property type="evidence" value="ECO:0007669"/>
    <property type="project" value="InterPro"/>
</dbReference>
<dbReference type="HAMAP" id="MF_02040">
    <property type="entry name" value="Mrp_NBP35"/>
    <property type="match status" value="1"/>
</dbReference>
<dbReference type="InterPro" id="IPR019591">
    <property type="entry name" value="Mrp/NBP35_ATP-bd"/>
</dbReference>
<dbReference type="FunFam" id="3.40.50.300:FF:000418">
    <property type="entry name" value="Iron-sulfur cluster carrier protein"/>
    <property type="match status" value="1"/>
</dbReference>
<dbReference type="CDD" id="cd02037">
    <property type="entry name" value="Mrp_NBP35"/>
    <property type="match status" value="1"/>
</dbReference>
<evidence type="ECO:0000256" key="4">
    <source>
        <dbReference type="ARBA" id="ARBA00023004"/>
    </source>
</evidence>
<dbReference type="InterPro" id="IPR044304">
    <property type="entry name" value="NUBPL-like"/>
</dbReference>
<evidence type="ECO:0000313" key="9">
    <source>
        <dbReference type="Proteomes" id="UP000219020"/>
    </source>
</evidence>
<keyword evidence="7" id="KW-0378">Hydrolase</keyword>
<feature type="binding site" evidence="7">
    <location>
        <begin position="110"/>
        <end position="117"/>
    </location>
    <ligand>
        <name>ATP</name>
        <dbReference type="ChEBI" id="CHEBI:30616"/>
    </ligand>
</feature>
<dbReference type="PANTHER" id="PTHR42961">
    <property type="entry name" value="IRON-SULFUR PROTEIN NUBPL"/>
    <property type="match status" value="1"/>
</dbReference>
<reference evidence="9" key="1">
    <citation type="submission" date="2017-04" db="EMBL/GenBank/DDBJ databases">
        <title>Genome evolution of the luminous symbionts of deep sea anglerfish.</title>
        <authorList>
            <person name="Hendry T.A."/>
        </authorList>
    </citation>
    <scope>NUCLEOTIDE SEQUENCE [LARGE SCALE GENOMIC DNA]</scope>
</reference>
<comment type="subunit">
    <text evidence="7">Homodimer.</text>
</comment>
<keyword evidence="9" id="KW-1185">Reference proteome</keyword>
<dbReference type="GO" id="GO:0005524">
    <property type="term" value="F:ATP binding"/>
    <property type="evidence" value="ECO:0007669"/>
    <property type="project" value="UniProtKB-UniRule"/>
</dbReference>
<keyword evidence="3 7" id="KW-0067">ATP-binding</keyword>
<evidence type="ECO:0000256" key="2">
    <source>
        <dbReference type="ARBA" id="ARBA00022741"/>
    </source>
</evidence>
<proteinExistence type="inferred from homology"/>
<keyword evidence="2 7" id="KW-0547">Nucleotide-binding</keyword>
<dbReference type="InterPro" id="IPR033756">
    <property type="entry name" value="YlxH/NBP35"/>
</dbReference>
<evidence type="ECO:0000313" key="8">
    <source>
        <dbReference type="EMBL" id="PCS21781.1"/>
    </source>
</evidence>
<comment type="similarity">
    <text evidence="6 7">Belongs to the Mrp/NBP35 ATP-binding proteins family.</text>
</comment>
<dbReference type="Gene3D" id="3.40.50.300">
    <property type="entry name" value="P-loop containing nucleotide triphosphate hydrolases"/>
    <property type="match status" value="1"/>
</dbReference>
<sequence length="365" mass="39544">MIFGRNKSKKIDLLAAADFLNRFKHPSLINLWANKPGIVTQSSTSTKEVTVIFPFAAGTLISELNMWLEDKMEQNTSLPSFNIIQRVAIIKTGMRPHLKGVKNIIVVSSAKGGVGKSTTSANLALSLHAQGAKVGLVDADIYGPSLPLMLGTKGKQPITLDGKTMEPVEAYNIYSNSIGYLVSDEKAMVWRGPMASKAFAQLINETNWPNLDYLIVDMPPGTGDVQLSLAQQFPVSAAIVVTTPQDLALADAIKGIVMFEKVSVPVLGIVENMSYHICNKCGHHEAIFGEGGAQKIASQYGLLLLAQIPLHIGIREDIDAGMPTVASRPDSEHSAIYRQMALRIASQLYWNCEGVSTQILITTIE</sequence>
<dbReference type="GeneID" id="66952314"/>
<keyword evidence="1 7" id="KW-0479">Metal-binding</keyword>
<evidence type="ECO:0000256" key="3">
    <source>
        <dbReference type="ARBA" id="ARBA00022840"/>
    </source>
</evidence>
<dbReference type="InterPro" id="IPR027417">
    <property type="entry name" value="P-loop_NTPase"/>
</dbReference>
<protein>
    <recommendedName>
        <fullName evidence="7">Iron-sulfur cluster carrier protein</fullName>
    </recommendedName>
</protein>
<dbReference type="PANTHER" id="PTHR42961:SF2">
    <property type="entry name" value="IRON-SULFUR PROTEIN NUBPL"/>
    <property type="match status" value="1"/>
</dbReference>
<dbReference type="GO" id="GO:0005829">
    <property type="term" value="C:cytosol"/>
    <property type="evidence" value="ECO:0007669"/>
    <property type="project" value="TreeGrafter"/>
</dbReference>
<keyword evidence="5 7" id="KW-0411">Iron-sulfur</keyword>
<dbReference type="PROSITE" id="PS01215">
    <property type="entry name" value="MRP"/>
    <property type="match status" value="1"/>
</dbReference>
<dbReference type="NCBIfam" id="NF008669">
    <property type="entry name" value="PRK11670.1"/>
    <property type="match status" value="1"/>
</dbReference>
<comment type="function">
    <text evidence="7">Binds and transfers iron-sulfur (Fe-S) clusters to target apoproteins. Can hydrolyze ATP.</text>
</comment>
<accession>A0A2A5T0V7</accession>
<dbReference type="Pfam" id="PF10609">
    <property type="entry name" value="ParA"/>
    <property type="match status" value="1"/>
</dbReference>
<evidence type="ECO:0000256" key="5">
    <source>
        <dbReference type="ARBA" id="ARBA00023014"/>
    </source>
</evidence>
<dbReference type="GO" id="GO:0046872">
    <property type="term" value="F:metal ion binding"/>
    <property type="evidence" value="ECO:0007669"/>
    <property type="project" value="UniProtKB-KW"/>
</dbReference>
<evidence type="ECO:0000256" key="6">
    <source>
        <dbReference type="ARBA" id="ARBA00024036"/>
    </source>
</evidence>
<dbReference type="RefSeq" id="WP_097357036.1">
    <property type="nucleotide sequence ID" value="NZ_CAWNJE010000024.1"/>
</dbReference>
<dbReference type="GO" id="GO:0016887">
    <property type="term" value="F:ATP hydrolysis activity"/>
    <property type="evidence" value="ECO:0007669"/>
    <property type="project" value="UniProtKB-UniRule"/>
</dbReference>
<dbReference type="GO" id="GO:0016226">
    <property type="term" value="P:iron-sulfur cluster assembly"/>
    <property type="evidence" value="ECO:0007669"/>
    <property type="project" value="InterPro"/>
</dbReference>
<dbReference type="GO" id="GO:0051539">
    <property type="term" value="F:4 iron, 4 sulfur cluster binding"/>
    <property type="evidence" value="ECO:0007669"/>
    <property type="project" value="TreeGrafter"/>
</dbReference>
<dbReference type="AlphaFoldDB" id="A0A2A5T0V7"/>
<name>A0A2A5T0V7_9GAMM</name>
<gene>
    <name evidence="8" type="ORF">BTN49_2602</name>
</gene>
<organism evidence="8 9">
    <name type="scientific">Candidatus Enterovibrio escicola</name>
    <dbReference type="NCBI Taxonomy" id="1927127"/>
    <lineage>
        <taxon>Bacteria</taxon>
        <taxon>Pseudomonadati</taxon>
        <taxon>Pseudomonadota</taxon>
        <taxon>Gammaproteobacteria</taxon>
        <taxon>Vibrionales</taxon>
        <taxon>Vibrionaceae</taxon>
        <taxon>Enterovibrio</taxon>
    </lineage>
</organism>
<evidence type="ECO:0000256" key="1">
    <source>
        <dbReference type="ARBA" id="ARBA00022723"/>
    </source>
</evidence>
<evidence type="ECO:0000256" key="7">
    <source>
        <dbReference type="HAMAP-Rule" id="MF_02040"/>
    </source>
</evidence>
<dbReference type="SUPFAM" id="SSF52540">
    <property type="entry name" value="P-loop containing nucleoside triphosphate hydrolases"/>
    <property type="match status" value="1"/>
</dbReference>